<protein>
    <submittedName>
        <fullName evidence="2">Amidohydrolase family protein</fullName>
    </submittedName>
</protein>
<dbReference type="AlphaFoldDB" id="A0AAW5F189"/>
<dbReference type="InterPro" id="IPR051781">
    <property type="entry name" value="Metallo-dep_Hydrolase"/>
</dbReference>
<dbReference type="InterPro" id="IPR032466">
    <property type="entry name" value="Metal_Hydrolase"/>
</dbReference>
<dbReference type="Gene3D" id="2.30.40.10">
    <property type="entry name" value="Urease, subunit C, domain 1"/>
    <property type="match status" value="1"/>
</dbReference>
<proteinExistence type="predicted"/>
<dbReference type="Proteomes" id="UP001203136">
    <property type="component" value="Unassembled WGS sequence"/>
</dbReference>
<reference evidence="3" key="2">
    <citation type="submission" date="2023-01" db="EMBL/GenBank/DDBJ databases">
        <title>Human gut microbiome strain richness.</title>
        <authorList>
            <person name="Chen-Liaw A."/>
        </authorList>
    </citation>
    <scope>NUCLEOTIDE SEQUENCE</scope>
    <source>
        <strain evidence="3">B1_m1001713B170214d0_201011</strain>
    </source>
</reference>
<sequence>MIIKNGQVLLFEEGGFVKRDILVKDGKIIKVAEGISPEEAGEEIVDAKGKFITPGLIDAHSHICISEEGMGAIADDCNDYSDAVMPYLETIDGINPFDLAVDTAVKAGVTSACVCPGSDSVVGGICSVVKLKGKVAEEMVLERKAAVKCSFGENPKRAGYSFKTRMGNAYLLRKCIEDAIDYKHRKEEAAKDGSYFRTDIGMENMLPLLEKKIPLHAHVHRADDVCTAIRIAKEYDLKLVIVHCTDGISIVDFLSKHDYPVILGPTMYPRSKLESMGRCFETAGVLNKAGIKICITADHDVTPIYYLSVYAAQSVRAGLDEIEGLKAVTKNPAEVLGIDDRKGELMAGRDADIVIWSKHPFDYDTKVEKVFLEGQDMTI</sequence>
<dbReference type="Gene3D" id="3.20.20.140">
    <property type="entry name" value="Metal-dependent hydrolases"/>
    <property type="match status" value="1"/>
</dbReference>
<evidence type="ECO:0000259" key="1">
    <source>
        <dbReference type="Pfam" id="PF01979"/>
    </source>
</evidence>
<dbReference type="GeneID" id="57966948"/>
<evidence type="ECO:0000313" key="4">
    <source>
        <dbReference type="Proteomes" id="UP001203136"/>
    </source>
</evidence>
<evidence type="ECO:0000313" key="3">
    <source>
        <dbReference type="EMBL" id="MDB2002260.1"/>
    </source>
</evidence>
<dbReference type="SUPFAM" id="SSF51338">
    <property type="entry name" value="Composite domain of metallo-dependent hydrolases"/>
    <property type="match status" value="1"/>
</dbReference>
<organism evidence="2 4">
    <name type="scientific">Clostridium symbiosum</name>
    <name type="common">Bacteroides symbiosus</name>
    <dbReference type="NCBI Taxonomy" id="1512"/>
    <lineage>
        <taxon>Bacteria</taxon>
        <taxon>Bacillati</taxon>
        <taxon>Bacillota</taxon>
        <taxon>Clostridia</taxon>
        <taxon>Lachnospirales</taxon>
        <taxon>Lachnospiraceae</taxon>
        <taxon>Otoolea</taxon>
    </lineage>
</organism>
<dbReference type="PANTHER" id="PTHR43135:SF3">
    <property type="entry name" value="ALPHA-D-RIBOSE 1-METHYLPHOSPHONATE 5-TRIPHOSPHATE DIPHOSPHATASE"/>
    <property type="match status" value="1"/>
</dbReference>
<reference evidence="2" key="1">
    <citation type="journal article" date="2022" name="Cell Host Microbe">
        <title>Colonization of the live biotherapeutic product VE303 and modulation of the microbiota and metabolites in healthy volunteers.</title>
        <authorList>
            <person name="Dsouza M."/>
            <person name="Menon R."/>
            <person name="Crossette E."/>
            <person name="Bhattarai S.K."/>
            <person name="Schneider J."/>
            <person name="Kim Y.G."/>
            <person name="Reddy S."/>
            <person name="Caballero S."/>
            <person name="Felix C."/>
            <person name="Cornacchione L."/>
            <person name="Hendrickson J."/>
            <person name="Watson A.R."/>
            <person name="Minot S.S."/>
            <person name="Greenfield N."/>
            <person name="Schopf L."/>
            <person name="Szabady R."/>
            <person name="Patarroyo J."/>
            <person name="Smith W."/>
            <person name="Harrison P."/>
            <person name="Kuijper E.J."/>
            <person name="Kelly C.P."/>
            <person name="Olle B."/>
            <person name="Bobilev D."/>
            <person name="Silber J.L."/>
            <person name="Bucci V."/>
            <person name="Roberts B."/>
            <person name="Faith J."/>
            <person name="Norman J.M."/>
        </authorList>
    </citation>
    <scope>NUCLEOTIDE SEQUENCE</scope>
    <source>
        <strain evidence="2">VE303-04</strain>
    </source>
</reference>
<dbReference type="InterPro" id="IPR006680">
    <property type="entry name" value="Amidohydro-rel"/>
</dbReference>
<dbReference type="EMBL" id="JAQLGM010000065">
    <property type="protein sequence ID" value="MDB2002260.1"/>
    <property type="molecule type" value="Genomic_DNA"/>
</dbReference>
<dbReference type="InterPro" id="IPR011059">
    <property type="entry name" value="Metal-dep_hydrolase_composite"/>
</dbReference>
<dbReference type="SUPFAM" id="SSF51556">
    <property type="entry name" value="Metallo-dependent hydrolases"/>
    <property type="match status" value="1"/>
</dbReference>
<dbReference type="Proteomes" id="UP001300871">
    <property type="component" value="Unassembled WGS sequence"/>
</dbReference>
<accession>A0AAW5F189</accession>
<dbReference type="GO" id="GO:0016810">
    <property type="term" value="F:hydrolase activity, acting on carbon-nitrogen (but not peptide) bonds"/>
    <property type="evidence" value="ECO:0007669"/>
    <property type="project" value="InterPro"/>
</dbReference>
<evidence type="ECO:0000313" key="2">
    <source>
        <dbReference type="EMBL" id="MCK0085315.1"/>
    </source>
</evidence>
<name>A0AAW5F189_CLOSY</name>
<dbReference type="RefSeq" id="WP_003504527.1">
    <property type="nucleotide sequence ID" value="NZ_BAABZD010000001.1"/>
</dbReference>
<comment type="caution">
    <text evidence="2">The sequence shown here is derived from an EMBL/GenBank/DDBJ whole genome shotgun (WGS) entry which is preliminary data.</text>
</comment>
<gene>
    <name evidence="2" type="ORF">K5I21_05420</name>
    <name evidence="3" type="ORF">PM006_18845</name>
</gene>
<feature type="domain" description="Amidohydrolase-related" evidence="1">
    <location>
        <begin position="51"/>
        <end position="375"/>
    </location>
</feature>
<dbReference type="PANTHER" id="PTHR43135">
    <property type="entry name" value="ALPHA-D-RIBOSE 1-METHYLPHOSPHONATE 5-TRIPHOSPHATE DIPHOSPHATASE"/>
    <property type="match status" value="1"/>
</dbReference>
<dbReference type="Pfam" id="PF01979">
    <property type="entry name" value="Amidohydro_1"/>
    <property type="match status" value="1"/>
</dbReference>
<dbReference type="EMBL" id="JAINVB010000001">
    <property type="protein sequence ID" value="MCK0085315.1"/>
    <property type="molecule type" value="Genomic_DNA"/>
</dbReference>